<gene>
    <name evidence="3" type="ORF">C5C51_06215</name>
    <name evidence="2" type="ORF">VT73_07040</name>
</gene>
<feature type="transmembrane region" description="Helical" evidence="1">
    <location>
        <begin position="6"/>
        <end position="29"/>
    </location>
</feature>
<dbReference type="EMBL" id="PSWU01000007">
    <property type="protein sequence ID" value="PPI15362.1"/>
    <property type="molecule type" value="Genomic_DNA"/>
</dbReference>
<evidence type="ECO:0000313" key="3">
    <source>
        <dbReference type="EMBL" id="PPI15362.1"/>
    </source>
</evidence>
<sequence length="109" mass="12530">MTWWSWLLIWGALALTALAVPVLFALSYWRRGVLLLRQLADVAEQFVALQSGEVAPQVPRTPSSLVTPRDDLQVVLQSIRDSKQDRIAFQRSLRLERGKLLIHRNRQVK</sequence>
<proteinExistence type="predicted"/>
<dbReference type="GeneID" id="93667071"/>
<keyword evidence="1" id="KW-0812">Transmembrane</keyword>
<protein>
    <submittedName>
        <fullName evidence="2">Uncharacterized protein</fullName>
    </submittedName>
</protein>
<dbReference type="RefSeq" id="WP_027691365.1">
    <property type="nucleotide sequence ID" value="NZ_CP010848.1"/>
</dbReference>
<accession>A0A0C5BSK3</accession>
<dbReference type="EMBL" id="LBFI01000044">
    <property type="protein sequence ID" value="KKM45374.1"/>
    <property type="molecule type" value="Genomic_DNA"/>
</dbReference>
<keyword evidence="4" id="KW-1185">Reference proteome</keyword>
<dbReference type="KEGG" id="rtc:APU90_00045"/>
<dbReference type="Proteomes" id="UP000237966">
    <property type="component" value="Unassembled WGS sequence"/>
</dbReference>
<name>A0A0C5BSK3_9MICO</name>
<keyword evidence="1" id="KW-0472">Membrane</keyword>
<dbReference type="KEGG" id="rtx:TI83_06435"/>
<dbReference type="KEGG" id="rtc:APU90_10655"/>
<evidence type="ECO:0000256" key="1">
    <source>
        <dbReference type="SAM" id="Phobius"/>
    </source>
</evidence>
<keyword evidence="1" id="KW-1133">Transmembrane helix</keyword>
<organism evidence="2 4">
    <name type="scientific">Rathayibacter toxicus</name>
    <dbReference type="NCBI Taxonomy" id="145458"/>
    <lineage>
        <taxon>Bacteria</taxon>
        <taxon>Bacillati</taxon>
        <taxon>Actinomycetota</taxon>
        <taxon>Actinomycetes</taxon>
        <taxon>Micrococcales</taxon>
        <taxon>Microbacteriaceae</taxon>
        <taxon>Rathayibacter</taxon>
    </lineage>
</organism>
<evidence type="ECO:0000313" key="4">
    <source>
        <dbReference type="Proteomes" id="UP000052979"/>
    </source>
</evidence>
<evidence type="ECO:0000313" key="2">
    <source>
        <dbReference type="EMBL" id="KKM45374.1"/>
    </source>
</evidence>
<dbReference type="STRING" id="145458.APU90_00045"/>
<reference evidence="3 5" key="2">
    <citation type="submission" date="2018-02" db="EMBL/GenBank/DDBJ databases">
        <title>Bacteriophage NCPPB3778 and a type I-E CRISPR drive the evolution of the US Biological Select Agent, Rathayibacter toxicus.</title>
        <authorList>
            <person name="Davis E.W.II."/>
            <person name="Tabima J.F."/>
            <person name="Weisberg A.J."/>
            <person name="Lopes L.D."/>
            <person name="Wiseman M.S."/>
            <person name="Wiseman M.S."/>
            <person name="Pupko T."/>
            <person name="Belcher M.S."/>
            <person name="Sechler A.J."/>
            <person name="Tancos M.A."/>
            <person name="Schroeder B.K."/>
            <person name="Murray T.D."/>
            <person name="Luster D.G."/>
            <person name="Schneider W.L."/>
            <person name="Rogers E."/>
            <person name="Andreote F.D."/>
            <person name="Grunwald N.J."/>
            <person name="Putnam M.L."/>
            <person name="Chang J.H."/>
        </authorList>
    </citation>
    <scope>NUCLEOTIDE SEQUENCE [LARGE SCALE GENOMIC DNA]</scope>
    <source>
        <strain evidence="3 5">FH99</strain>
    </source>
</reference>
<dbReference type="OrthoDB" id="5125795at2"/>
<dbReference type="AlphaFoldDB" id="A0A0C5BSK3"/>
<reference evidence="2 4" key="1">
    <citation type="submission" date="2015-04" db="EMBL/GenBank/DDBJ databases">
        <title>Draft genome sequence of Rathayibacter toxicus strain FH-142 (AKA 70134 or CS 32), a Western Australian isolate.</title>
        <authorList>
            <consortium name="Consortium for Microbial Forensics and Genomics (microFORGE)"/>
            <person name="Knight B.M."/>
            <person name="Roberts D.P."/>
            <person name="Lin D."/>
            <person name="Hari K."/>
            <person name="Fletcher J."/>
            <person name="Melcher U."/>
            <person name="Blagden T."/>
            <person name="Luster D.G."/>
            <person name="Sechler A.J."/>
            <person name="Schneider W.L."/>
            <person name="Winegar R.A."/>
        </authorList>
    </citation>
    <scope>NUCLEOTIDE SEQUENCE [LARGE SCALE GENOMIC DNA]</scope>
    <source>
        <strain evidence="2 4">FH142</strain>
    </source>
</reference>
<evidence type="ECO:0000313" key="5">
    <source>
        <dbReference type="Proteomes" id="UP000237966"/>
    </source>
</evidence>
<comment type="caution">
    <text evidence="2">The sequence shown here is derived from an EMBL/GenBank/DDBJ whole genome shotgun (WGS) entry which is preliminary data.</text>
</comment>
<dbReference type="PATRIC" id="fig|145458.7.peg.1473"/>
<dbReference type="Proteomes" id="UP000052979">
    <property type="component" value="Unassembled WGS sequence"/>
</dbReference>